<sequence>MLTERFIQRNPVTVKKFVGAFAKAVEWTQTHSREEVVAFSKKIIEKRRRNEDSTAIEFWKSSGVANKGGVIDAKEFQTWIDWLEREGEIEPGQVKAEDVFTNEYNPFGGTR</sequence>
<protein>
    <submittedName>
        <fullName evidence="1">ABC-type nitrate/sulfonate/bicarbonate transport system substrate-binding protein</fullName>
    </submittedName>
</protein>
<accession>A0ABT9QTI6</accession>
<name>A0ABT9QTI6_9ACTN</name>
<reference evidence="1 2" key="1">
    <citation type="submission" date="2023-07" db="EMBL/GenBank/DDBJ databases">
        <title>Sequencing the genomes of 1000 actinobacteria strains.</title>
        <authorList>
            <person name="Klenk H.-P."/>
        </authorList>
    </citation>
    <scope>NUCLEOTIDE SEQUENCE [LARGE SCALE GENOMIC DNA]</scope>
    <source>
        <strain evidence="1 2">DSM 46740</strain>
    </source>
</reference>
<dbReference type="Proteomes" id="UP001225356">
    <property type="component" value="Unassembled WGS sequence"/>
</dbReference>
<gene>
    <name evidence="1" type="ORF">J2853_008445</name>
</gene>
<dbReference type="RefSeq" id="WP_307569059.1">
    <property type="nucleotide sequence ID" value="NZ_JAUSQU010000001.1"/>
</dbReference>
<keyword evidence="2" id="KW-1185">Reference proteome</keyword>
<dbReference type="EMBL" id="JAUSQU010000001">
    <property type="protein sequence ID" value="MDP9849234.1"/>
    <property type="molecule type" value="Genomic_DNA"/>
</dbReference>
<evidence type="ECO:0000313" key="1">
    <source>
        <dbReference type="EMBL" id="MDP9849234.1"/>
    </source>
</evidence>
<proteinExistence type="predicted"/>
<organism evidence="1 2">
    <name type="scientific">Streptosporangium lutulentum</name>
    <dbReference type="NCBI Taxonomy" id="1461250"/>
    <lineage>
        <taxon>Bacteria</taxon>
        <taxon>Bacillati</taxon>
        <taxon>Actinomycetota</taxon>
        <taxon>Actinomycetes</taxon>
        <taxon>Streptosporangiales</taxon>
        <taxon>Streptosporangiaceae</taxon>
        <taxon>Streptosporangium</taxon>
    </lineage>
</organism>
<evidence type="ECO:0000313" key="2">
    <source>
        <dbReference type="Proteomes" id="UP001225356"/>
    </source>
</evidence>
<dbReference type="Gene3D" id="3.40.190.10">
    <property type="entry name" value="Periplasmic binding protein-like II"/>
    <property type="match status" value="1"/>
</dbReference>
<comment type="caution">
    <text evidence="1">The sequence shown here is derived from an EMBL/GenBank/DDBJ whole genome shotgun (WGS) entry which is preliminary data.</text>
</comment>